<feature type="region of interest" description="Disordered" evidence="1">
    <location>
        <begin position="1"/>
        <end position="40"/>
    </location>
</feature>
<evidence type="ECO:0000256" key="1">
    <source>
        <dbReference type="SAM" id="MobiDB-lite"/>
    </source>
</evidence>
<organism evidence="2 3">
    <name type="scientific">Streptomyces malaysiensis</name>
    <dbReference type="NCBI Taxonomy" id="92644"/>
    <lineage>
        <taxon>Bacteria</taxon>
        <taxon>Bacillati</taxon>
        <taxon>Actinomycetota</taxon>
        <taxon>Actinomycetes</taxon>
        <taxon>Kitasatosporales</taxon>
        <taxon>Streptomycetaceae</taxon>
        <taxon>Streptomyces</taxon>
        <taxon>Streptomyces violaceusniger group</taxon>
    </lineage>
</organism>
<feature type="compositionally biased region" description="Polar residues" evidence="1">
    <location>
        <begin position="29"/>
        <end position="40"/>
    </location>
</feature>
<keyword evidence="3" id="KW-1185">Reference proteome</keyword>
<reference evidence="2 3" key="1">
    <citation type="submission" date="2015-09" db="EMBL/GenBank/DDBJ databases">
        <title>Genome sequence, genome mining and natural product profiling of a biocontrol bacterium Streptomyces malaysiensis F913.</title>
        <authorList>
            <person name="Xu Y."/>
            <person name="Wei J."/>
            <person name="Xie J."/>
            <person name="Li T."/>
            <person name="Zhou Z."/>
        </authorList>
    </citation>
    <scope>NUCLEOTIDE SEQUENCE [LARGE SCALE GENOMIC DNA]</scope>
    <source>
        <strain evidence="2 3">F913</strain>
    </source>
</reference>
<name>A0A2J7YQ33_STRMQ</name>
<gene>
    <name evidence="2" type="ORF">SMF913_25504</name>
</gene>
<dbReference type="EMBL" id="LJIW01000002">
    <property type="protein sequence ID" value="PNG90039.1"/>
    <property type="molecule type" value="Genomic_DNA"/>
</dbReference>
<proteinExistence type="predicted"/>
<dbReference type="AlphaFoldDB" id="A0A2J7YQ33"/>
<comment type="caution">
    <text evidence="2">The sequence shown here is derived from an EMBL/GenBank/DDBJ whole genome shotgun (WGS) entry which is preliminary data.</text>
</comment>
<evidence type="ECO:0000313" key="2">
    <source>
        <dbReference type="EMBL" id="PNG90039.1"/>
    </source>
</evidence>
<accession>A0A2J7YQ33</accession>
<sequence>MAAAVIADRENDAAGTTEPTPISGDPRANSGTTSGKGQHP</sequence>
<evidence type="ECO:0000313" key="3">
    <source>
        <dbReference type="Proteomes" id="UP000236520"/>
    </source>
</evidence>
<dbReference type="Proteomes" id="UP000236520">
    <property type="component" value="Unassembled WGS sequence"/>
</dbReference>
<protein>
    <submittedName>
        <fullName evidence="2">Uncharacterized protein</fullName>
    </submittedName>
</protein>